<keyword evidence="13" id="KW-1185">Reference proteome</keyword>
<protein>
    <recommendedName>
        <fullName evidence="2">NADH:ubiquinone reductase (non-electrogenic)</fullName>
        <ecNumber evidence="2">1.6.5.9</ecNumber>
    </recommendedName>
</protein>
<evidence type="ECO:0000256" key="4">
    <source>
        <dbReference type="ARBA" id="ARBA00022827"/>
    </source>
</evidence>
<dbReference type="InterPro" id="IPR054585">
    <property type="entry name" value="NDH2-like_C"/>
</dbReference>
<accession>A0A0D7W258</accession>
<gene>
    <name evidence="12" type="ORF">PW52_14720</name>
</gene>
<keyword evidence="9" id="KW-1133">Transmembrane helix</keyword>
<dbReference type="Proteomes" id="UP000032578">
    <property type="component" value="Unassembled WGS sequence"/>
</dbReference>
<keyword evidence="6" id="KW-0560">Oxidoreductase</keyword>
<dbReference type="EMBL" id="JTDW01000015">
    <property type="protein sequence ID" value="KJD33176.1"/>
    <property type="molecule type" value="Genomic_DNA"/>
</dbReference>
<evidence type="ECO:0000259" key="10">
    <source>
        <dbReference type="Pfam" id="PF07992"/>
    </source>
</evidence>
<keyword evidence="5" id="KW-0809">Transit peptide</keyword>
<evidence type="ECO:0000259" key="11">
    <source>
        <dbReference type="Pfam" id="PF22366"/>
    </source>
</evidence>
<evidence type="ECO:0000313" key="12">
    <source>
        <dbReference type="EMBL" id="KJD33176.1"/>
    </source>
</evidence>
<reference evidence="12 13" key="1">
    <citation type="submission" date="2014-11" db="EMBL/GenBank/DDBJ databases">
        <title>Tamlana sedimentorum sp. nov., isolated from shallow sand sediments of the Sea of Japan.</title>
        <authorList>
            <person name="Romanenko L.A."/>
        </authorList>
    </citation>
    <scope>NUCLEOTIDE SEQUENCE [LARGE SCALE GENOMIC DNA]</scope>
    <source>
        <strain evidence="12 13">JCM 19808</strain>
    </source>
</reference>
<dbReference type="GO" id="GO:0050136">
    <property type="term" value="F:NADH dehydrogenase (quinone) (non-electrogenic) activity"/>
    <property type="evidence" value="ECO:0007669"/>
    <property type="project" value="UniProtKB-EC"/>
</dbReference>
<dbReference type="STRING" id="1435349.PW52_14720"/>
<evidence type="ECO:0000256" key="7">
    <source>
        <dbReference type="ARBA" id="ARBA00023027"/>
    </source>
</evidence>
<comment type="similarity">
    <text evidence="1">Belongs to the NADH dehydrogenase family.</text>
</comment>
<evidence type="ECO:0000256" key="8">
    <source>
        <dbReference type="ARBA" id="ARBA00047599"/>
    </source>
</evidence>
<dbReference type="PRINTS" id="PR00368">
    <property type="entry name" value="FADPNR"/>
</dbReference>
<dbReference type="RefSeq" id="WP_044633741.1">
    <property type="nucleotide sequence ID" value="NZ_JTDW01000015.1"/>
</dbReference>
<keyword evidence="3" id="KW-0285">Flavoprotein</keyword>
<feature type="domain" description="External alternative NADH-ubiquinone oxidoreductase-like C-terminal" evidence="11">
    <location>
        <begin position="349"/>
        <end position="404"/>
    </location>
</feature>
<name>A0A0D7W258_9FLAO</name>
<dbReference type="Pfam" id="PF07992">
    <property type="entry name" value="Pyr_redox_2"/>
    <property type="match status" value="1"/>
</dbReference>
<dbReference type="InterPro" id="IPR045024">
    <property type="entry name" value="NDH-2"/>
</dbReference>
<dbReference type="EC" id="1.6.5.9" evidence="2"/>
<feature type="transmembrane region" description="Helical" evidence="9">
    <location>
        <begin position="373"/>
        <end position="389"/>
    </location>
</feature>
<dbReference type="InterPro" id="IPR023753">
    <property type="entry name" value="FAD/NAD-binding_dom"/>
</dbReference>
<keyword evidence="4" id="KW-0274">FAD</keyword>
<evidence type="ECO:0000256" key="3">
    <source>
        <dbReference type="ARBA" id="ARBA00022630"/>
    </source>
</evidence>
<dbReference type="Pfam" id="PF22366">
    <property type="entry name" value="NDH2_C"/>
    <property type="match status" value="1"/>
</dbReference>
<dbReference type="AlphaFoldDB" id="A0A0D7W258"/>
<evidence type="ECO:0000313" key="13">
    <source>
        <dbReference type="Proteomes" id="UP000032578"/>
    </source>
</evidence>
<dbReference type="PANTHER" id="PTHR43706:SF47">
    <property type="entry name" value="EXTERNAL NADH-UBIQUINONE OXIDOREDUCTASE 1, MITOCHONDRIAL-RELATED"/>
    <property type="match status" value="1"/>
</dbReference>
<evidence type="ECO:0000256" key="2">
    <source>
        <dbReference type="ARBA" id="ARBA00012637"/>
    </source>
</evidence>
<comment type="catalytic activity">
    <reaction evidence="8">
        <text>a quinone + NADH + H(+) = a quinol + NAD(+)</text>
        <dbReference type="Rhea" id="RHEA:46160"/>
        <dbReference type="ChEBI" id="CHEBI:15378"/>
        <dbReference type="ChEBI" id="CHEBI:24646"/>
        <dbReference type="ChEBI" id="CHEBI:57540"/>
        <dbReference type="ChEBI" id="CHEBI:57945"/>
        <dbReference type="ChEBI" id="CHEBI:132124"/>
        <dbReference type="EC" id="1.6.5.9"/>
    </reaction>
</comment>
<keyword evidence="9" id="KW-0812">Transmembrane</keyword>
<evidence type="ECO:0000256" key="6">
    <source>
        <dbReference type="ARBA" id="ARBA00023002"/>
    </source>
</evidence>
<dbReference type="PANTHER" id="PTHR43706">
    <property type="entry name" value="NADH DEHYDROGENASE"/>
    <property type="match status" value="1"/>
</dbReference>
<dbReference type="Gene3D" id="3.50.50.100">
    <property type="match status" value="1"/>
</dbReference>
<dbReference type="SUPFAM" id="SSF51905">
    <property type="entry name" value="FAD/NAD(P)-binding domain"/>
    <property type="match status" value="1"/>
</dbReference>
<evidence type="ECO:0000256" key="5">
    <source>
        <dbReference type="ARBA" id="ARBA00022946"/>
    </source>
</evidence>
<dbReference type="OrthoDB" id="9781621at2"/>
<keyword evidence="7" id="KW-0520">NAD</keyword>
<dbReference type="InterPro" id="IPR036188">
    <property type="entry name" value="FAD/NAD-bd_sf"/>
</dbReference>
<dbReference type="PATRIC" id="fig|1435349.4.peg.969"/>
<sequence>MVQKQKVIVVGAGFAGLRVAQDLINNPAFEVLLIDKQNYHQFQPLMYQVATARLEPASISFPLRKVFQKAKNVKIRITKVEEINTEENYISTPIGTFDYDHLIIAIGCTTNYFNNANLADYAYPMKTIPEAIQLRNRILQTFEDALETKNETELQTLLNFVIVGGGPTGVELAGALSEMKKHILPKDYPDKDFSKLTIYLLEGSPNTLSPMSKGSQTKSQEYLEDLGVVVKTNTFVKDYDGEIVTLNTGEHITSKNVIWAAGVTGNIIKGLPEDIFTRGNRLVVNRYNKTKAVNNIYALGDIAYMETESFPHGHPQVASVAIQQAALLAKNLINEAKNKPLTEFEYTDKGSMATIGKRKAVVDLPKFSFQGRLAWFTWMFIHLMLILSVKNKLLIFMNWMISYFNNDSTLRILMKPVAKRVKLK</sequence>
<evidence type="ECO:0000256" key="1">
    <source>
        <dbReference type="ARBA" id="ARBA00005272"/>
    </source>
</evidence>
<feature type="domain" description="FAD/NAD(P)-binding" evidence="10">
    <location>
        <begin position="6"/>
        <end position="325"/>
    </location>
</feature>
<proteinExistence type="inferred from homology"/>
<evidence type="ECO:0000256" key="9">
    <source>
        <dbReference type="SAM" id="Phobius"/>
    </source>
</evidence>
<keyword evidence="9" id="KW-0472">Membrane</keyword>
<organism evidence="12 13">
    <name type="scientific">Neotamlana sedimentorum</name>
    <dbReference type="NCBI Taxonomy" id="1435349"/>
    <lineage>
        <taxon>Bacteria</taxon>
        <taxon>Pseudomonadati</taxon>
        <taxon>Bacteroidota</taxon>
        <taxon>Flavobacteriia</taxon>
        <taxon>Flavobacteriales</taxon>
        <taxon>Flavobacteriaceae</taxon>
        <taxon>Neotamlana</taxon>
    </lineage>
</organism>
<comment type="caution">
    <text evidence="12">The sequence shown here is derived from an EMBL/GenBank/DDBJ whole genome shotgun (WGS) entry which is preliminary data.</text>
</comment>
<dbReference type="PRINTS" id="PR00411">
    <property type="entry name" value="PNDRDTASEI"/>
</dbReference>